<dbReference type="InterPro" id="IPR052738">
    <property type="entry name" value="ABC-Tungstate_binding"/>
</dbReference>
<organism evidence="3 4">
    <name type="scientific">Geobacter argillaceus</name>
    <dbReference type="NCBI Taxonomy" id="345631"/>
    <lineage>
        <taxon>Bacteria</taxon>
        <taxon>Pseudomonadati</taxon>
        <taxon>Thermodesulfobacteriota</taxon>
        <taxon>Desulfuromonadia</taxon>
        <taxon>Geobacterales</taxon>
        <taxon>Geobacteraceae</taxon>
        <taxon>Geobacter</taxon>
    </lineage>
</organism>
<protein>
    <submittedName>
        <fullName evidence="3">Tungstate transport system substrate-binding protein</fullName>
    </submittedName>
</protein>
<accession>A0A562VPD9</accession>
<name>A0A562VPD9_9BACT</name>
<feature type="chain" id="PRO_5022065728" evidence="1">
    <location>
        <begin position="29"/>
        <end position="285"/>
    </location>
</feature>
<proteinExistence type="predicted"/>
<dbReference type="Proteomes" id="UP000319449">
    <property type="component" value="Unassembled WGS sequence"/>
</dbReference>
<feature type="domain" description="PBP" evidence="2">
    <location>
        <begin position="26"/>
        <end position="253"/>
    </location>
</feature>
<dbReference type="PANTHER" id="PTHR37945">
    <property type="entry name" value="EXTRACELLULAR TUNGSTATE BINDING PROTEIN"/>
    <property type="match status" value="1"/>
</dbReference>
<keyword evidence="1" id="KW-0732">Signal</keyword>
<gene>
    <name evidence="3" type="ORF">JN12_01298</name>
</gene>
<keyword evidence="4" id="KW-1185">Reference proteome</keyword>
<evidence type="ECO:0000313" key="3">
    <source>
        <dbReference type="EMBL" id="TWJ19813.1"/>
    </source>
</evidence>
<evidence type="ECO:0000259" key="2">
    <source>
        <dbReference type="Pfam" id="PF12849"/>
    </source>
</evidence>
<feature type="signal peptide" evidence="1">
    <location>
        <begin position="1"/>
        <end position="28"/>
    </location>
</feature>
<dbReference type="SUPFAM" id="SSF53850">
    <property type="entry name" value="Periplasmic binding protein-like II"/>
    <property type="match status" value="1"/>
</dbReference>
<evidence type="ECO:0000313" key="4">
    <source>
        <dbReference type="Proteomes" id="UP000319449"/>
    </source>
</evidence>
<reference evidence="3 4" key="1">
    <citation type="submission" date="2019-07" db="EMBL/GenBank/DDBJ databases">
        <title>Genomic Encyclopedia of Archaeal and Bacterial Type Strains, Phase II (KMG-II): from individual species to whole genera.</title>
        <authorList>
            <person name="Goeker M."/>
        </authorList>
    </citation>
    <scope>NUCLEOTIDE SEQUENCE [LARGE SCALE GENOMIC DNA]</scope>
    <source>
        <strain evidence="3 4">ATCC BAA-1139</strain>
    </source>
</reference>
<dbReference type="InterPro" id="IPR024370">
    <property type="entry name" value="PBP_domain"/>
</dbReference>
<sequence>MNRARNIVSFLTALVALVCVTVAQPAAAAQKNLILATTTSTQDSGLLDVLIPLFEKESGYFVKTIAVGSGQAMTMGKKGEADVLLVHSPDAEKKFMAEAAGSSRRLVMHNDFIMVGPAADPARIKGTKASSEVFKKISQAGALFLSRGDNSGTHAKEKGLWKAAGIAPNGQRWYQQTGLGMGQTLNVAAEKKGYTLTDRATYLALRKTLGLEILAEGDPQLLNIYHVIEVNPAKWPKVNTAGAKAFADFMVSKKTQEVIAKFGVDKYGSPLFFPDAGKKPESLGL</sequence>
<dbReference type="PANTHER" id="PTHR37945:SF1">
    <property type="entry name" value="EXTRACELLULAR TUNGSTATE BINDING PROTEIN"/>
    <property type="match status" value="1"/>
</dbReference>
<dbReference type="Pfam" id="PF12849">
    <property type="entry name" value="PBP_like_2"/>
    <property type="match status" value="1"/>
</dbReference>
<evidence type="ECO:0000256" key="1">
    <source>
        <dbReference type="SAM" id="SignalP"/>
    </source>
</evidence>
<dbReference type="Gene3D" id="3.40.190.10">
    <property type="entry name" value="Periplasmic binding protein-like II"/>
    <property type="match status" value="2"/>
</dbReference>
<dbReference type="RefSeq" id="WP_145019989.1">
    <property type="nucleotide sequence ID" value="NZ_VLLN01000006.1"/>
</dbReference>
<dbReference type="AlphaFoldDB" id="A0A562VPD9"/>
<comment type="caution">
    <text evidence="3">The sequence shown here is derived from an EMBL/GenBank/DDBJ whole genome shotgun (WGS) entry which is preliminary data.</text>
</comment>
<dbReference type="OrthoDB" id="186379at2"/>
<dbReference type="EMBL" id="VLLN01000006">
    <property type="protein sequence ID" value="TWJ19813.1"/>
    <property type="molecule type" value="Genomic_DNA"/>
</dbReference>